<dbReference type="EMBL" id="JAAEJV010000042">
    <property type="protein sequence ID" value="MBF5059806.1"/>
    <property type="molecule type" value="Genomic_DNA"/>
</dbReference>
<sequence length="341" mass="38771">MEGTKFPFQKSASGGSGQTFLPLSRTIPWVIKWQPIYQAECEVLCSKFYKRTFTHLSVPQVEFVSEETLKKLQQFFSQRPSTNIPKDYHPILIEYKVGQNLKKACETNNIFSLSSKAWLTLFENLGEIAGYDLLIGNCDRFIPENIHSTKQAISRVNSGNILIEWNNDKALKTVHLIDNAPHFSSFFDVKEKRSRSSSSSSIGASNLFNNSQDSSNESSQDQSPVQNQIVLSGEQKRKNRLADLKYFTSAPKEGIQKIAKLIYKDIASEFTQQISQPDKLINSLEKGLTKAQLKMKKTKFMDELEAVKKEKSDWSPQATLLLNFMEEAINHLQEIQTTSIK</sequence>
<evidence type="ECO:0000256" key="1">
    <source>
        <dbReference type="SAM" id="MobiDB-lite"/>
    </source>
</evidence>
<keyword evidence="3" id="KW-1185">Reference proteome</keyword>
<comment type="caution">
    <text evidence="2">The sequence shown here is derived from an EMBL/GenBank/DDBJ whole genome shotgun (WGS) entry which is preliminary data.</text>
</comment>
<feature type="region of interest" description="Disordered" evidence="1">
    <location>
        <begin position="197"/>
        <end position="232"/>
    </location>
</feature>
<dbReference type="RefSeq" id="WP_194848113.1">
    <property type="nucleotide sequence ID" value="NZ_JAAEJV010000042.1"/>
</dbReference>
<dbReference type="Proteomes" id="UP001194714">
    <property type="component" value="Unassembled WGS sequence"/>
</dbReference>
<organism evidence="2 3">
    <name type="scientific">Candidatus Neptunichlamydia vexilliferae</name>
    <dbReference type="NCBI Taxonomy" id="1651774"/>
    <lineage>
        <taxon>Bacteria</taxon>
        <taxon>Pseudomonadati</taxon>
        <taxon>Chlamydiota</taxon>
        <taxon>Chlamydiia</taxon>
        <taxon>Parachlamydiales</taxon>
        <taxon>Simkaniaceae</taxon>
        <taxon>Candidatus Neptunichlamydia</taxon>
    </lineage>
</organism>
<protein>
    <submittedName>
        <fullName evidence="2">Uncharacterized protein</fullName>
    </submittedName>
</protein>
<gene>
    <name evidence="2" type="ORF">NEPTK9_001325</name>
</gene>
<evidence type="ECO:0000313" key="3">
    <source>
        <dbReference type="Proteomes" id="UP001194714"/>
    </source>
</evidence>
<reference evidence="2 3" key="1">
    <citation type="submission" date="2020-01" db="EMBL/GenBank/DDBJ databases">
        <title>Draft genome sequence of Cand. Neptunochlamydia vexilliferae K9.</title>
        <authorList>
            <person name="Schulz F."/>
            <person name="Koestlbacher S."/>
            <person name="Wascher F."/>
            <person name="Pizzetti I."/>
            <person name="Horn M."/>
        </authorList>
    </citation>
    <scope>NUCLEOTIDE SEQUENCE [LARGE SCALE GENOMIC DNA]</scope>
    <source>
        <strain evidence="2 3">K9</strain>
    </source>
</reference>
<feature type="compositionally biased region" description="Low complexity" evidence="1">
    <location>
        <begin position="209"/>
        <end position="223"/>
    </location>
</feature>
<name>A0ABS0B0A8_9BACT</name>
<evidence type="ECO:0000313" key="2">
    <source>
        <dbReference type="EMBL" id="MBF5059806.1"/>
    </source>
</evidence>
<accession>A0ABS0B0A8</accession>
<proteinExistence type="predicted"/>